<dbReference type="PATRIC" id="fig|1454003.3.peg.2441"/>
<dbReference type="Proteomes" id="UP000021816">
    <property type="component" value="Unassembled WGS sequence"/>
</dbReference>
<reference evidence="1 2" key="1">
    <citation type="submission" date="2014-02" db="EMBL/GenBank/DDBJ databases">
        <title>Expanding our view of genomic diversity in Candidatus Accumulibacter clades.</title>
        <authorList>
            <person name="Skennerton C.T."/>
            <person name="Barr J.J."/>
            <person name="Slater F.R."/>
            <person name="Bond P.L."/>
            <person name="Tyson G.W."/>
        </authorList>
    </citation>
    <scope>NUCLEOTIDE SEQUENCE [LARGE SCALE GENOMIC DNA]</scope>
    <source>
        <strain evidence="2">BA-92</strain>
    </source>
</reference>
<accession>A0A011PR66</accession>
<protein>
    <recommendedName>
        <fullName evidence="3">PilN domain-containing protein</fullName>
    </recommendedName>
</protein>
<dbReference type="EMBL" id="JEMX01000056">
    <property type="protein sequence ID" value="EXI79365.1"/>
    <property type="molecule type" value="Genomic_DNA"/>
</dbReference>
<name>A0A011PR66_9PROT</name>
<proteinExistence type="predicted"/>
<evidence type="ECO:0000313" key="2">
    <source>
        <dbReference type="Proteomes" id="UP000021816"/>
    </source>
</evidence>
<gene>
    <name evidence="1" type="ORF">AW10_02395</name>
</gene>
<comment type="caution">
    <text evidence="1">The sequence shown here is derived from an EMBL/GenBank/DDBJ whole genome shotgun (WGS) entry which is preliminary data.</text>
</comment>
<evidence type="ECO:0008006" key="3">
    <source>
        <dbReference type="Google" id="ProtNLM"/>
    </source>
</evidence>
<sequence>MRRLSIDFVVRPLWHQPLAARSRAILIALAALLVFAGAALVWQALRLERQLAETTQAIAEAREEVAARTPLPRLPLHLSAAQVLAINAAIGQLNTPWPALLDAFESVVSADIALLQIEPDGRRHLVKGIAEARDYQGMLDYLAALGAAAPFARALVSKQEINDRDPNQPLRFSFEALFEDGAAPAIDSVAPHERRREQR</sequence>
<dbReference type="STRING" id="1454003.AW10_02395"/>
<dbReference type="AlphaFoldDB" id="A0A011PR66"/>
<organism evidence="1 2">
    <name type="scientific">Candidatus Accumulibacter appositus</name>
    <dbReference type="NCBI Taxonomy" id="1454003"/>
    <lineage>
        <taxon>Bacteria</taxon>
        <taxon>Pseudomonadati</taxon>
        <taxon>Pseudomonadota</taxon>
        <taxon>Betaproteobacteria</taxon>
        <taxon>Candidatus Accumulibacter</taxon>
    </lineage>
</organism>
<evidence type="ECO:0000313" key="1">
    <source>
        <dbReference type="EMBL" id="EXI79365.1"/>
    </source>
</evidence>